<gene>
    <name evidence="6" type="ORF">RGB73_14650</name>
</gene>
<dbReference type="Gene3D" id="3.30.450.40">
    <property type="match status" value="1"/>
</dbReference>
<protein>
    <submittedName>
        <fullName evidence="6">IclR family transcriptional regulator</fullName>
    </submittedName>
</protein>
<sequence length="256" mass="29255">MSADNSMQTISRTIQILRSFSREEKELSLAEFHHKLGLSKSSLQRILNTLVNYGFLEKDEKRKTYRLGNELYYLGKLVEEHSHLLTVTKPYLKTVRDRLGESVYLNIVEHGERKCIAFEEGKHDLMTISYIGQTSPLYAGASAKLLLAYQPPEKMTQYLEQTALRPLTNATVTDKDKLLEELREIRTRGYASSRGERVIGVCSVSAPIFNRWGETIAGVSISAPIIRVPEDTYREFVRIITETARKISEEFKFADS</sequence>
<dbReference type="InterPro" id="IPR005471">
    <property type="entry name" value="Tscrpt_reg_IclR_N"/>
</dbReference>
<dbReference type="InterPro" id="IPR036390">
    <property type="entry name" value="WH_DNA-bd_sf"/>
</dbReference>
<dbReference type="Pfam" id="PF09339">
    <property type="entry name" value="HTH_IclR"/>
    <property type="match status" value="1"/>
</dbReference>
<feature type="domain" description="IclR-ED" evidence="5">
    <location>
        <begin position="70"/>
        <end position="253"/>
    </location>
</feature>
<evidence type="ECO:0000256" key="1">
    <source>
        <dbReference type="ARBA" id="ARBA00023015"/>
    </source>
</evidence>
<feature type="domain" description="HTH iclR-type" evidence="4">
    <location>
        <begin position="7"/>
        <end position="69"/>
    </location>
</feature>
<reference evidence="6 7" key="1">
    <citation type="submission" date="2023-09" db="EMBL/GenBank/DDBJ databases">
        <title>Complete Genome and Methylome dissection of Bacillus brevis NEB573 original source of BbsI restriction endonuclease.</title>
        <authorList>
            <person name="Fomenkov A."/>
            <person name="Roberts R.D."/>
        </authorList>
    </citation>
    <scope>NUCLEOTIDE SEQUENCE [LARGE SCALE GENOMIC DNA]</scope>
    <source>
        <strain evidence="6 7">NEB573</strain>
    </source>
</reference>
<dbReference type="InterPro" id="IPR050707">
    <property type="entry name" value="HTH_MetabolicPath_Reg"/>
</dbReference>
<dbReference type="SUPFAM" id="SSF55781">
    <property type="entry name" value="GAF domain-like"/>
    <property type="match status" value="1"/>
</dbReference>
<proteinExistence type="predicted"/>
<evidence type="ECO:0000259" key="4">
    <source>
        <dbReference type="PROSITE" id="PS51077"/>
    </source>
</evidence>
<dbReference type="EMBL" id="CP134050">
    <property type="protein sequence ID" value="WNC17490.1"/>
    <property type="molecule type" value="Genomic_DNA"/>
</dbReference>
<evidence type="ECO:0000313" key="7">
    <source>
        <dbReference type="Proteomes" id="UP001256827"/>
    </source>
</evidence>
<dbReference type="PROSITE" id="PS51078">
    <property type="entry name" value="ICLR_ED"/>
    <property type="match status" value="1"/>
</dbReference>
<dbReference type="SUPFAM" id="SSF46785">
    <property type="entry name" value="Winged helix' DNA-binding domain"/>
    <property type="match status" value="1"/>
</dbReference>
<organism evidence="6 7">
    <name type="scientific">Brevibacillus brevis</name>
    <name type="common">Bacillus brevis</name>
    <dbReference type="NCBI Taxonomy" id="1393"/>
    <lineage>
        <taxon>Bacteria</taxon>
        <taxon>Bacillati</taxon>
        <taxon>Bacillota</taxon>
        <taxon>Bacilli</taxon>
        <taxon>Bacillales</taxon>
        <taxon>Paenibacillaceae</taxon>
        <taxon>Brevibacillus</taxon>
    </lineage>
</organism>
<dbReference type="PROSITE" id="PS51077">
    <property type="entry name" value="HTH_ICLR"/>
    <property type="match status" value="1"/>
</dbReference>
<dbReference type="PANTHER" id="PTHR30136">
    <property type="entry name" value="HELIX-TURN-HELIX TRANSCRIPTIONAL REGULATOR, ICLR FAMILY"/>
    <property type="match status" value="1"/>
</dbReference>
<keyword evidence="3" id="KW-0804">Transcription</keyword>
<evidence type="ECO:0000259" key="5">
    <source>
        <dbReference type="PROSITE" id="PS51078"/>
    </source>
</evidence>
<keyword evidence="1" id="KW-0805">Transcription regulation</keyword>
<dbReference type="RefSeq" id="WP_310773695.1">
    <property type="nucleotide sequence ID" value="NZ_CP134050.1"/>
</dbReference>
<evidence type="ECO:0000256" key="2">
    <source>
        <dbReference type="ARBA" id="ARBA00023125"/>
    </source>
</evidence>
<keyword evidence="7" id="KW-1185">Reference proteome</keyword>
<accession>A0ABY9TBL1</accession>
<dbReference type="Pfam" id="PF01614">
    <property type="entry name" value="IclR_C"/>
    <property type="match status" value="1"/>
</dbReference>
<keyword evidence="2" id="KW-0238">DNA-binding</keyword>
<dbReference type="SMART" id="SM00346">
    <property type="entry name" value="HTH_ICLR"/>
    <property type="match status" value="1"/>
</dbReference>
<evidence type="ECO:0000256" key="3">
    <source>
        <dbReference type="ARBA" id="ARBA00023163"/>
    </source>
</evidence>
<evidence type="ECO:0000313" key="6">
    <source>
        <dbReference type="EMBL" id="WNC17490.1"/>
    </source>
</evidence>
<dbReference type="Gene3D" id="1.10.10.10">
    <property type="entry name" value="Winged helix-like DNA-binding domain superfamily/Winged helix DNA-binding domain"/>
    <property type="match status" value="1"/>
</dbReference>
<dbReference type="PANTHER" id="PTHR30136:SF24">
    <property type="entry name" value="HTH-TYPE TRANSCRIPTIONAL REPRESSOR ALLR"/>
    <property type="match status" value="1"/>
</dbReference>
<name>A0ABY9TBL1_BREBE</name>
<dbReference type="Proteomes" id="UP001256827">
    <property type="component" value="Chromosome"/>
</dbReference>
<dbReference type="InterPro" id="IPR029016">
    <property type="entry name" value="GAF-like_dom_sf"/>
</dbReference>
<dbReference type="InterPro" id="IPR014757">
    <property type="entry name" value="Tscrpt_reg_IclR_C"/>
</dbReference>
<dbReference type="InterPro" id="IPR036388">
    <property type="entry name" value="WH-like_DNA-bd_sf"/>
</dbReference>